<dbReference type="RefSeq" id="WP_233090960.1">
    <property type="nucleotide sequence ID" value="NZ_AP022325.1"/>
</dbReference>
<evidence type="ECO:0000313" key="1">
    <source>
        <dbReference type="EMBL" id="BBU47773.1"/>
    </source>
</evidence>
<proteinExistence type="predicted"/>
<dbReference type="Gene3D" id="3.30.420.10">
    <property type="entry name" value="Ribonuclease H-like superfamily/Ribonuclease H"/>
    <property type="match status" value="1"/>
</dbReference>
<dbReference type="InterPro" id="IPR036397">
    <property type="entry name" value="RNaseH_sf"/>
</dbReference>
<reference evidence="1 2" key="1">
    <citation type="submission" date="2020-01" db="EMBL/GenBank/DDBJ databases">
        <title>Complete genome sequence of Mycoplasma felis strain Myco-2.</title>
        <authorList>
            <person name="Kinoshita Y."/>
            <person name="Niwa H."/>
            <person name="Uchida-Fujii E."/>
            <person name="Nukada T."/>
        </authorList>
    </citation>
    <scope>NUCLEOTIDE SEQUENCE [LARGE SCALE GENOMIC DNA]</scope>
    <source>
        <strain evidence="1 2">Myco-2</strain>
    </source>
</reference>
<dbReference type="EMBL" id="AP022325">
    <property type="protein sequence ID" value="BBU47773.1"/>
    <property type="molecule type" value="Genomic_DNA"/>
</dbReference>
<organism evidence="1 2">
    <name type="scientific">Mycoplasmopsis felis</name>
    <dbReference type="NCBI Taxonomy" id="33923"/>
    <lineage>
        <taxon>Bacteria</taxon>
        <taxon>Bacillati</taxon>
        <taxon>Mycoplasmatota</taxon>
        <taxon>Mycoplasmoidales</taxon>
        <taxon>Metamycoplasmataceae</taxon>
        <taxon>Mycoplasmopsis</taxon>
    </lineage>
</organism>
<name>A0A809SIF1_9BACT</name>
<dbReference type="GO" id="GO:0003676">
    <property type="term" value="F:nucleic acid binding"/>
    <property type="evidence" value="ECO:0007669"/>
    <property type="project" value="InterPro"/>
</dbReference>
<dbReference type="InterPro" id="IPR012337">
    <property type="entry name" value="RNaseH-like_sf"/>
</dbReference>
<evidence type="ECO:0008006" key="3">
    <source>
        <dbReference type="Google" id="ProtNLM"/>
    </source>
</evidence>
<protein>
    <recommendedName>
        <fullName evidence="3">Integrase catalytic domain-containing protein</fullName>
    </recommendedName>
</protein>
<dbReference type="AlphaFoldDB" id="A0A809SIF1"/>
<sequence length="103" mass="12180">MRRKKRRREEKNTNIHFQDLVKRNYNSVNETIFATDVTYIPAPKDINQNHIYLSAIIDHKTKFVTYELSLNNDTNLVIKNIQKTKFPTQFILHSDHGSVYSSL</sequence>
<accession>A0A809SIF1</accession>
<evidence type="ECO:0000313" key="2">
    <source>
        <dbReference type="Proteomes" id="UP000464317"/>
    </source>
</evidence>
<keyword evidence="2" id="KW-1185">Reference proteome</keyword>
<gene>
    <name evidence="1" type="ORF">JPM2_4660</name>
</gene>
<dbReference type="SUPFAM" id="SSF53098">
    <property type="entry name" value="Ribonuclease H-like"/>
    <property type="match status" value="1"/>
</dbReference>
<dbReference type="Proteomes" id="UP000464317">
    <property type="component" value="Chromosome"/>
</dbReference>
<dbReference type="KEGG" id="mfel:JPM2_4660"/>